<evidence type="ECO:0000256" key="8">
    <source>
        <dbReference type="SAM" id="MobiDB-lite"/>
    </source>
</evidence>
<dbReference type="EMBL" id="ML976617">
    <property type="protein sequence ID" value="KAF1842807.1"/>
    <property type="molecule type" value="Genomic_DNA"/>
</dbReference>
<keyword evidence="11" id="KW-1185">Reference proteome</keyword>
<evidence type="ECO:0000313" key="10">
    <source>
        <dbReference type="EMBL" id="KAF1842807.1"/>
    </source>
</evidence>
<keyword evidence="6" id="KW-0539">Nucleus</keyword>
<comment type="subcellular location">
    <subcellularLocation>
        <location evidence="1">Nucleus</location>
    </subcellularLocation>
</comment>
<evidence type="ECO:0000259" key="9">
    <source>
        <dbReference type="PROSITE" id="PS50157"/>
    </source>
</evidence>
<dbReference type="InterPro" id="IPR013087">
    <property type="entry name" value="Znf_C2H2_type"/>
</dbReference>
<dbReference type="PANTHER" id="PTHR40626">
    <property type="entry name" value="MIP31509P"/>
    <property type="match status" value="1"/>
</dbReference>
<dbReference type="AlphaFoldDB" id="A0A9P4GBY5"/>
<dbReference type="GO" id="GO:0000785">
    <property type="term" value="C:chromatin"/>
    <property type="evidence" value="ECO:0007669"/>
    <property type="project" value="TreeGrafter"/>
</dbReference>
<dbReference type="Pfam" id="PF00096">
    <property type="entry name" value="zf-C2H2"/>
    <property type="match status" value="1"/>
</dbReference>
<comment type="caution">
    <text evidence="10">The sequence shown here is derived from an EMBL/GenBank/DDBJ whole genome shotgun (WGS) entry which is preliminary data.</text>
</comment>
<evidence type="ECO:0000256" key="1">
    <source>
        <dbReference type="ARBA" id="ARBA00004123"/>
    </source>
</evidence>
<dbReference type="OrthoDB" id="6365676at2759"/>
<protein>
    <recommendedName>
        <fullName evidence="9">C2H2-type domain-containing protein</fullName>
    </recommendedName>
</protein>
<dbReference type="SUPFAM" id="SSF57667">
    <property type="entry name" value="beta-beta-alpha zinc fingers"/>
    <property type="match status" value="1"/>
</dbReference>
<dbReference type="SMART" id="SM00355">
    <property type="entry name" value="ZnF_C2H2"/>
    <property type="match status" value="1"/>
</dbReference>
<dbReference type="GO" id="GO:0005634">
    <property type="term" value="C:nucleus"/>
    <property type="evidence" value="ECO:0007669"/>
    <property type="project" value="UniProtKB-SubCell"/>
</dbReference>
<dbReference type="PANTHER" id="PTHR40626:SF11">
    <property type="entry name" value="ZINC FINGER PROTEIN YPR022C"/>
    <property type="match status" value="1"/>
</dbReference>
<organism evidence="10 11">
    <name type="scientific">Cucurbitaria berberidis CBS 394.84</name>
    <dbReference type="NCBI Taxonomy" id="1168544"/>
    <lineage>
        <taxon>Eukaryota</taxon>
        <taxon>Fungi</taxon>
        <taxon>Dikarya</taxon>
        <taxon>Ascomycota</taxon>
        <taxon>Pezizomycotina</taxon>
        <taxon>Dothideomycetes</taxon>
        <taxon>Pleosporomycetidae</taxon>
        <taxon>Pleosporales</taxon>
        <taxon>Pleosporineae</taxon>
        <taxon>Cucurbitariaceae</taxon>
        <taxon>Cucurbitaria</taxon>
    </lineage>
</organism>
<proteinExistence type="predicted"/>
<dbReference type="PROSITE" id="PS50157">
    <property type="entry name" value="ZINC_FINGER_C2H2_2"/>
    <property type="match status" value="1"/>
</dbReference>
<evidence type="ECO:0000256" key="4">
    <source>
        <dbReference type="ARBA" id="ARBA00022771"/>
    </source>
</evidence>
<dbReference type="GeneID" id="63843954"/>
<reference evidence="10" key="1">
    <citation type="submission" date="2020-01" db="EMBL/GenBank/DDBJ databases">
        <authorList>
            <consortium name="DOE Joint Genome Institute"/>
            <person name="Haridas S."/>
            <person name="Albert R."/>
            <person name="Binder M."/>
            <person name="Bloem J."/>
            <person name="Labutti K."/>
            <person name="Salamov A."/>
            <person name="Andreopoulos B."/>
            <person name="Baker S.E."/>
            <person name="Barry K."/>
            <person name="Bills G."/>
            <person name="Bluhm B.H."/>
            <person name="Cannon C."/>
            <person name="Castanera R."/>
            <person name="Culley D.E."/>
            <person name="Daum C."/>
            <person name="Ezra D."/>
            <person name="Gonzalez J.B."/>
            <person name="Henrissat B."/>
            <person name="Kuo A."/>
            <person name="Liang C."/>
            <person name="Lipzen A."/>
            <person name="Lutzoni F."/>
            <person name="Magnuson J."/>
            <person name="Mondo S."/>
            <person name="Nolan M."/>
            <person name="Ohm R."/>
            <person name="Pangilinan J."/>
            <person name="Park H.-J."/>
            <person name="Ramirez L."/>
            <person name="Alfaro M."/>
            <person name="Sun H."/>
            <person name="Tritt A."/>
            <person name="Yoshinaga Y."/>
            <person name="Zwiers L.-H."/>
            <person name="Turgeon B.G."/>
            <person name="Goodwin S.B."/>
            <person name="Spatafora J.W."/>
            <person name="Crous P.W."/>
            <person name="Grigoriev I.V."/>
        </authorList>
    </citation>
    <scope>NUCLEOTIDE SEQUENCE</scope>
    <source>
        <strain evidence="10">CBS 394.84</strain>
    </source>
</reference>
<evidence type="ECO:0000256" key="7">
    <source>
        <dbReference type="PROSITE-ProRule" id="PRU00042"/>
    </source>
</evidence>
<evidence type="ECO:0000256" key="5">
    <source>
        <dbReference type="ARBA" id="ARBA00022833"/>
    </source>
</evidence>
<accession>A0A9P4GBY5</accession>
<dbReference type="InterPro" id="IPR036236">
    <property type="entry name" value="Znf_C2H2_sf"/>
</dbReference>
<dbReference type="PROSITE" id="PS00028">
    <property type="entry name" value="ZINC_FINGER_C2H2_1"/>
    <property type="match status" value="1"/>
</dbReference>
<evidence type="ECO:0000313" key="11">
    <source>
        <dbReference type="Proteomes" id="UP000800039"/>
    </source>
</evidence>
<dbReference type="FunFam" id="3.30.160.60:FF:000072">
    <property type="entry name" value="zinc finger protein 143 isoform X1"/>
    <property type="match status" value="1"/>
</dbReference>
<keyword evidence="5" id="KW-0862">Zinc</keyword>
<evidence type="ECO:0000256" key="3">
    <source>
        <dbReference type="ARBA" id="ARBA00022737"/>
    </source>
</evidence>
<keyword evidence="4 7" id="KW-0863">Zinc-finger</keyword>
<dbReference type="RefSeq" id="XP_040785370.1">
    <property type="nucleotide sequence ID" value="XM_040926702.1"/>
</dbReference>
<dbReference type="Gene3D" id="3.30.160.60">
    <property type="entry name" value="Classic Zinc Finger"/>
    <property type="match status" value="1"/>
</dbReference>
<dbReference type="InterPro" id="IPR051059">
    <property type="entry name" value="VerF-like"/>
</dbReference>
<evidence type="ECO:0000256" key="2">
    <source>
        <dbReference type="ARBA" id="ARBA00022723"/>
    </source>
</evidence>
<dbReference type="GO" id="GO:0008270">
    <property type="term" value="F:zinc ion binding"/>
    <property type="evidence" value="ECO:0007669"/>
    <property type="project" value="UniProtKB-KW"/>
</dbReference>
<feature type="domain" description="C2H2-type" evidence="9">
    <location>
        <begin position="30"/>
        <end position="59"/>
    </location>
</feature>
<gene>
    <name evidence="10" type="ORF">K460DRAFT_134551</name>
</gene>
<feature type="region of interest" description="Disordered" evidence="8">
    <location>
        <begin position="1"/>
        <end position="22"/>
    </location>
</feature>
<sequence>MASITSDYASSMPRGRRRREVVGRNEGKRFVCTNDGCGRSFTRAEHLQRHLLNHSTGEYTCDRCRAHFKRRDLLGETRFLASLQVPCTCSNLL</sequence>
<keyword evidence="3" id="KW-0677">Repeat</keyword>
<dbReference type="GO" id="GO:0000981">
    <property type="term" value="F:DNA-binding transcription factor activity, RNA polymerase II-specific"/>
    <property type="evidence" value="ECO:0007669"/>
    <property type="project" value="InterPro"/>
</dbReference>
<dbReference type="GO" id="GO:0000978">
    <property type="term" value="F:RNA polymerase II cis-regulatory region sequence-specific DNA binding"/>
    <property type="evidence" value="ECO:0007669"/>
    <property type="project" value="InterPro"/>
</dbReference>
<name>A0A9P4GBY5_9PLEO</name>
<evidence type="ECO:0000256" key="6">
    <source>
        <dbReference type="ARBA" id="ARBA00023242"/>
    </source>
</evidence>
<dbReference type="Proteomes" id="UP000800039">
    <property type="component" value="Unassembled WGS sequence"/>
</dbReference>
<keyword evidence="2" id="KW-0479">Metal-binding</keyword>